<dbReference type="OMA" id="TQELLWT"/>
<evidence type="ECO:0000256" key="6">
    <source>
        <dbReference type="ARBA" id="ARBA00022722"/>
    </source>
</evidence>
<feature type="binding site" evidence="10">
    <location>
        <position position="993"/>
    </location>
    <ligand>
        <name>a divalent metal cation</name>
        <dbReference type="ChEBI" id="CHEBI:60240"/>
        <note>catalytic</note>
    </ligand>
</feature>
<dbReference type="GO" id="GO:0003676">
    <property type="term" value="F:nucleic acid binding"/>
    <property type="evidence" value="ECO:0007669"/>
    <property type="project" value="InterPro"/>
</dbReference>
<feature type="binding site" evidence="10">
    <location>
        <position position="886"/>
    </location>
    <ligand>
        <name>a divalent metal cation</name>
        <dbReference type="ChEBI" id="CHEBI:60240"/>
        <note>catalytic</note>
    </ligand>
</feature>
<dbReference type="AlphaFoldDB" id="S3CK23"/>
<feature type="domain" description="USP" evidence="12">
    <location>
        <begin position="492"/>
        <end position="834"/>
    </location>
</feature>
<reference evidence="13 14" key="1">
    <citation type="journal article" date="2013" name="BMC Genomics">
        <title>Genomics-driven discovery of the pneumocandin biosynthetic gene cluster in the fungus Glarea lozoyensis.</title>
        <authorList>
            <person name="Chen L."/>
            <person name="Yue Q."/>
            <person name="Zhang X."/>
            <person name="Xiang M."/>
            <person name="Wang C."/>
            <person name="Li S."/>
            <person name="Che Y."/>
            <person name="Ortiz-Lopez F.J."/>
            <person name="Bills G.F."/>
            <person name="Liu X."/>
            <person name="An Z."/>
        </authorList>
    </citation>
    <scope>NUCLEOTIDE SEQUENCE [LARGE SCALE GENOMIC DNA]</scope>
    <source>
        <strain evidence="14">ATCC 20868 / MF5171</strain>
    </source>
</reference>
<evidence type="ECO:0000256" key="9">
    <source>
        <dbReference type="ARBA" id="ARBA00022839"/>
    </source>
</evidence>
<dbReference type="GeneID" id="19460549"/>
<comment type="similarity">
    <text evidence="10">Belongs to the peptidase C19 family. PAN2 subfamily.</text>
</comment>
<dbReference type="HAMAP" id="MF_03182">
    <property type="entry name" value="PAN2"/>
    <property type="match status" value="1"/>
</dbReference>
<evidence type="ECO:0000256" key="8">
    <source>
        <dbReference type="ARBA" id="ARBA00022801"/>
    </source>
</evidence>
<name>S3CK23_GLAL2</name>
<dbReference type="InterPro" id="IPR012337">
    <property type="entry name" value="RNaseH-like_sf"/>
</dbReference>
<dbReference type="PANTHER" id="PTHR15728">
    <property type="entry name" value="DEADENYLATION COMPLEX CATALYTIC SUBUNIT PAN2"/>
    <property type="match status" value="1"/>
</dbReference>
<dbReference type="GO" id="GO:0006397">
    <property type="term" value="P:mRNA processing"/>
    <property type="evidence" value="ECO:0007669"/>
    <property type="project" value="UniProtKB-KW"/>
</dbReference>
<feature type="region of interest" description="Disordered" evidence="11">
    <location>
        <begin position="1117"/>
        <end position="1160"/>
    </location>
</feature>
<keyword evidence="8 10" id="KW-0378">Hydrolase</keyword>
<dbReference type="GO" id="GO:0046872">
    <property type="term" value="F:metal ion binding"/>
    <property type="evidence" value="ECO:0007669"/>
    <property type="project" value="UniProtKB-KW"/>
</dbReference>
<dbReference type="Pfam" id="PF13423">
    <property type="entry name" value="UCH_1"/>
    <property type="match status" value="1"/>
</dbReference>
<keyword evidence="9 10" id="KW-0269">Exonuclease</keyword>
<dbReference type="GO" id="GO:0004535">
    <property type="term" value="F:poly(A)-specific ribonuclease activity"/>
    <property type="evidence" value="ECO:0007669"/>
    <property type="project" value="UniProtKB-UniRule"/>
</dbReference>
<dbReference type="InterPro" id="IPR036397">
    <property type="entry name" value="RNaseH_sf"/>
</dbReference>
<dbReference type="eggNOG" id="KOG1275">
    <property type="taxonomic scope" value="Eukaryota"/>
</dbReference>
<dbReference type="Pfam" id="PF20770">
    <property type="entry name" value="PAN2_N"/>
    <property type="match status" value="1"/>
</dbReference>
<dbReference type="InterPro" id="IPR028881">
    <property type="entry name" value="PAN2_UCH_dom"/>
</dbReference>
<keyword evidence="3 10" id="KW-0963">Cytoplasm</keyword>
<dbReference type="STRING" id="1116229.S3CK23"/>
<comment type="domain">
    <text evidence="10">The linker, or PAN3 interaction domain (PID), between the WD40 repeats and the pseudo-UCH domain mediates interaction with PAN3.</text>
</comment>
<dbReference type="SMART" id="SM00479">
    <property type="entry name" value="EXOIII"/>
    <property type="match status" value="1"/>
</dbReference>
<evidence type="ECO:0000256" key="5">
    <source>
        <dbReference type="ARBA" id="ARBA00022664"/>
    </source>
</evidence>
<dbReference type="InterPro" id="IPR030843">
    <property type="entry name" value="PAN2"/>
</dbReference>
<dbReference type="FunFam" id="2.130.10.10:FF:000459">
    <property type="entry name" value="PAN2-PAN3 deadenylation complex catalytic subunit PAN2"/>
    <property type="match status" value="1"/>
</dbReference>
<evidence type="ECO:0000256" key="3">
    <source>
        <dbReference type="ARBA" id="ARBA00022490"/>
    </source>
</evidence>
<comment type="subunit">
    <text evidence="10">Forms a heterotrimer with an asymmetric homodimer of the regulatory subunit PAN3 to form the poly(A)-nuclease (PAN) deadenylation complex.</text>
</comment>
<dbReference type="Gene3D" id="3.30.420.10">
    <property type="entry name" value="Ribonuclease H-like superfamily/Ribonuclease H"/>
    <property type="match status" value="1"/>
</dbReference>
<feature type="region of interest" description="Linker" evidence="10">
    <location>
        <begin position="324"/>
        <end position="460"/>
    </location>
</feature>
<feature type="binding site" evidence="10">
    <location>
        <position position="884"/>
    </location>
    <ligand>
        <name>a divalent metal cation</name>
        <dbReference type="ChEBI" id="CHEBI:60240"/>
        <note>catalytic</note>
    </ligand>
</feature>
<evidence type="ECO:0000313" key="14">
    <source>
        <dbReference type="Proteomes" id="UP000016922"/>
    </source>
</evidence>
<dbReference type="PROSITE" id="PS50235">
    <property type="entry name" value="USP_3"/>
    <property type="match status" value="1"/>
</dbReference>
<comment type="function">
    <text evidence="10">Catalytic subunit of the poly(A)-nuclease (PAN) deadenylation complex, one of two cytoplasmic mRNA deadenylases involved in mRNA turnover. PAN specifically shortens poly(A) tails of RNA and the activity is stimulated by poly(A)-binding protein PAB1. PAN deadenylation is followed by rapid degradation of the shortened mRNA tails by the CCR4-NOT complex. Deadenylated mRNAs are then degraded by two alternative mechanisms, namely exosome-mediated 3'-5' exonucleolytic degradation, or deadenlyation-dependent mRNA decaping and subsequent 5'-3' exonucleolytic degradation by XRN1. May also be involved in post-transcriptional maturation of mRNA poly(A) tails.</text>
</comment>
<evidence type="ECO:0000313" key="13">
    <source>
        <dbReference type="EMBL" id="EPE25579.1"/>
    </source>
</evidence>
<dbReference type="GO" id="GO:0000932">
    <property type="term" value="C:P-body"/>
    <property type="evidence" value="ECO:0007669"/>
    <property type="project" value="TreeGrafter"/>
</dbReference>
<evidence type="ECO:0000256" key="11">
    <source>
        <dbReference type="SAM" id="MobiDB-lite"/>
    </source>
</evidence>
<dbReference type="Gene3D" id="3.90.70.10">
    <property type="entry name" value="Cysteine proteinases"/>
    <property type="match status" value="1"/>
</dbReference>
<organism evidence="13 14">
    <name type="scientific">Glarea lozoyensis (strain ATCC 20868 / MF5171)</name>
    <dbReference type="NCBI Taxonomy" id="1116229"/>
    <lineage>
        <taxon>Eukaryota</taxon>
        <taxon>Fungi</taxon>
        <taxon>Dikarya</taxon>
        <taxon>Ascomycota</taxon>
        <taxon>Pezizomycotina</taxon>
        <taxon>Leotiomycetes</taxon>
        <taxon>Helotiales</taxon>
        <taxon>Helotiaceae</taxon>
        <taxon>Glarea</taxon>
    </lineage>
</organism>
<dbReference type="InterPro" id="IPR038765">
    <property type="entry name" value="Papain-like_cys_pep_sf"/>
</dbReference>
<sequence>MDGDWEEVGRLLLPPPGANAIATPGIPPAVAFDTSQELLWTGNEQGRVSSFYSTELTRYTAFKAGDGEIQQLLLHDRGVIALCAGSVHMALRRGPPIWHIQYGRPYMTEQARDVIADGGTSEILVAGEQDQMFVIDVEKGIVIKQMPTNDYYTKMKRCRYICAATTTGSVNILDSVSFKKIKTWNAYTSRVIDMDAQHDFIVTCGISARMQQAYMSLQPEAFVNVFDLKNMISMAPIPFPAGGAFVRMHPRMSTTSVVASQHGQIQVVDLMNVNTNNIRQANLAPNEYLSTMEIAPSGEAILLGDTSGQVHLWGSPSRIRFAELSNPVEFADPEETHPALNWSVDTPLSSIGMPYYREQLLSAWPSHMIFEIGAPPQKIDAQTTSQLKVTEWGAWARKTRNVKRNQVENTRAAEKTSTSLQAPKFLSEKARESANDASADRRISDVADAIGATELSSMKAEVPVMYRNVEIKYSKFGVDDFDFGFYNKTSYSGLEIHISNSYANPLLQLMHFTPLIRNSALKHTASACVNELCLLCELGFLFDMLEKAEGSICQATNMLKTFSNHPEAGKLRLLEEDAPGASLTAMLQGLNRFLLQIIVNDYQREPPHKHDLNNVLATTAVTSYRCLNCGSEQSRAGSTFVTELLYGPKVAVRNQRPRNMTFCEVLKSSVERVVNTKGWCIRCKGHRTLETRNTIQYAPGVLTLNAAVNSAEARQLWSVPGWLPEEIGVIVAQGQFFCYQGKDLEFQKQKGRTSDKFDLSVYSLIGLAADINSGQHQKPHLVSLVNVAHSRPQAPGESQWHLFNDFLVRPISKEEALTFNTTWKMPSVITYQLTKSNNYIDNSWKTNLDTSLLYIDHNKNPGKRTYRPLTPQEAPREGTIIALDTEFVAVRQPEIEMNSDGERETIRPIVYALARVSVVRGSGVDEGLPFVDDYIKSKEPIVDYLTSYSGIVHGDLDPRLSKHNLVSLKVAYKKLWILLNLGCKFLGHGLKQDFRVTNIHVPKSQIIDTIDFFFVKARLRKLSLAFLAWYLLKEDIQLETHDSIEDARTALKLYRKYLEFQDAGILETILMDIYRTGRDMNYKPPQMKKDGHLIERTETPPISQDGHLGPENGIGIGGSGPTTPVRRPAGLAPGSGGTFGSGWTPGKGSLGGGFGGSPLR</sequence>
<evidence type="ECO:0000256" key="1">
    <source>
        <dbReference type="ARBA" id="ARBA00001663"/>
    </source>
</evidence>
<keyword evidence="6 10" id="KW-0540">Nuclease</keyword>
<feature type="compositionally biased region" description="Gly residues" evidence="11">
    <location>
        <begin position="1133"/>
        <end position="1160"/>
    </location>
</feature>
<dbReference type="SUPFAM" id="SSF53098">
    <property type="entry name" value="Ribonuclease H-like"/>
    <property type="match status" value="1"/>
</dbReference>
<dbReference type="Gene3D" id="2.130.10.10">
    <property type="entry name" value="YVTN repeat-like/Quinoprotein amine dehydrogenase"/>
    <property type="match status" value="1"/>
</dbReference>
<comment type="catalytic activity">
    <reaction evidence="1 10">
        <text>Exonucleolytic cleavage of poly(A) to 5'-AMP.</text>
        <dbReference type="EC" id="3.1.13.4"/>
    </reaction>
</comment>
<gene>
    <name evidence="10" type="primary">PAN2</name>
    <name evidence="13" type="ORF">GLAREA_01491</name>
</gene>
<dbReference type="SUPFAM" id="SSF50998">
    <property type="entry name" value="Quinoprotein alcohol dehydrogenase-like"/>
    <property type="match status" value="1"/>
</dbReference>
<evidence type="ECO:0000256" key="4">
    <source>
        <dbReference type="ARBA" id="ARBA00022574"/>
    </source>
</evidence>
<dbReference type="InterPro" id="IPR028889">
    <property type="entry name" value="USP"/>
</dbReference>
<dbReference type="InterPro" id="IPR013520">
    <property type="entry name" value="Ribonucl_H"/>
</dbReference>
<dbReference type="Pfam" id="PF00929">
    <property type="entry name" value="RNase_T"/>
    <property type="match status" value="1"/>
</dbReference>
<keyword evidence="4" id="KW-0853">WD repeat</keyword>
<comment type="subcellular location">
    <subcellularLocation>
        <location evidence="2 10">Cytoplasm</location>
    </subcellularLocation>
</comment>
<dbReference type="InterPro" id="IPR048841">
    <property type="entry name" value="PAN2_N"/>
</dbReference>
<dbReference type="InterPro" id="IPR050785">
    <property type="entry name" value="PAN2-PAN3_catalytic_subunit"/>
</dbReference>
<dbReference type="GO" id="GO:0000289">
    <property type="term" value="P:nuclear-transcribed mRNA poly(A) tail shortening"/>
    <property type="evidence" value="ECO:0007669"/>
    <property type="project" value="UniProtKB-UniRule"/>
</dbReference>
<keyword evidence="5 10" id="KW-0507">mRNA processing</keyword>
<dbReference type="InterPro" id="IPR011047">
    <property type="entry name" value="Quinoprotein_ADH-like_sf"/>
</dbReference>
<dbReference type="EC" id="3.1.13.4" evidence="10"/>
<dbReference type="PANTHER" id="PTHR15728:SF0">
    <property type="entry name" value="PAN2-PAN3 DEADENYLATION COMPLEX CATALYTIC SUBUNIT PAN2"/>
    <property type="match status" value="1"/>
</dbReference>
<dbReference type="HOGENOM" id="CLU_002369_1_0_1"/>
<comment type="cofactor">
    <cofactor evidence="10">
        <name>a divalent metal cation</name>
        <dbReference type="ChEBI" id="CHEBI:60240"/>
    </cofactor>
    <text evidence="10">Binds 2 metal cations per subunit in the catalytic exonuclease domain.</text>
</comment>
<proteinExistence type="inferred from homology"/>
<dbReference type="SUPFAM" id="SSF54001">
    <property type="entry name" value="Cysteine proteinases"/>
    <property type="match status" value="1"/>
</dbReference>
<evidence type="ECO:0000256" key="10">
    <source>
        <dbReference type="HAMAP-Rule" id="MF_03182"/>
    </source>
</evidence>
<comment type="domain">
    <text evidence="10">Contains a pseudo-UCH domain. This ubiquitin C-terminal hydrolase (UCH)-like or ubiquitin specific protease (USP)-like domain is predicted to be catalytically inactive because it lacks the active site catalytic triad characteristic of thiol proteases, with residues at the equivalent structural positions that are incompatible with catalysis, and it cannot bind ubiquitin. It functions as a structural scaffold for intra- and intermolecular interactions in the complex.</text>
</comment>
<dbReference type="OrthoDB" id="16516at2759"/>
<keyword evidence="7 10" id="KW-0479">Metal-binding</keyword>
<dbReference type="EMBL" id="KE145371">
    <property type="protein sequence ID" value="EPE25579.1"/>
    <property type="molecule type" value="Genomic_DNA"/>
</dbReference>
<dbReference type="GO" id="GO:0031251">
    <property type="term" value="C:PAN complex"/>
    <property type="evidence" value="ECO:0007669"/>
    <property type="project" value="UniProtKB-UniRule"/>
</dbReference>
<dbReference type="FunFam" id="3.30.420.10:FF:000028">
    <property type="entry name" value="PAN2-PAN3 deadenylation complex catalytic subunit PAN2"/>
    <property type="match status" value="1"/>
</dbReference>
<evidence type="ECO:0000256" key="7">
    <source>
        <dbReference type="ARBA" id="ARBA00022723"/>
    </source>
</evidence>
<evidence type="ECO:0000256" key="2">
    <source>
        <dbReference type="ARBA" id="ARBA00004496"/>
    </source>
</evidence>
<feature type="binding site" evidence="10">
    <location>
        <position position="1046"/>
    </location>
    <ligand>
        <name>a divalent metal cation</name>
        <dbReference type="ChEBI" id="CHEBI:60240"/>
        <note>catalytic</note>
    </ligand>
</feature>
<dbReference type="CDD" id="cd06143">
    <property type="entry name" value="PAN2_exo"/>
    <property type="match status" value="1"/>
</dbReference>
<dbReference type="RefSeq" id="XP_008086898.1">
    <property type="nucleotide sequence ID" value="XM_008088707.1"/>
</dbReference>
<dbReference type="Proteomes" id="UP000016922">
    <property type="component" value="Unassembled WGS sequence"/>
</dbReference>
<comment type="activity regulation">
    <text evidence="10">Positively regulated by the regulatory subunit PAN3.</text>
</comment>
<accession>S3CK23</accession>
<protein>
    <recommendedName>
        <fullName evidence="10">PAN2-PAN3 deadenylation complex catalytic subunit PAN2</fullName>
        <ecNumber evidence="10">3.1.13.4</ecNumber>
    </recommendedName>
    <alternativeName>
        <fullName evidence="10">PAB1P-dependent poly(A)-specific ribonuclease</fullName>
    </alternativeName>
    <alternativeName>
        <fullName evidence="10">Poly(A)-nuclease deadenylation complex subunit 2</fullName>
        <shortName evidence="10">PAN deadenylation complex subunit 2</shortName>
    </alternativeName>
</protein>
<dbReference type="InterPro" id="IPR015943">
    <property type="entry name" value="WD40/YVTN_repeat-like_dom_sf"/>
</dbReference>
<dbReference type="KEGG" id="glz:GLAREA_01491"/>
<evidence type="ECO:0000259" key="12">
    <source>
        <dbReference type="PROSITE" id="PS50235"/>
    </source>
</evidence>
<keyword evidence="14" id="KW-1185">Reference proteome</keyword>